<keyword evidence="4" id="KW-1185">Reference proteome</keyword>
<keyword evidence="1" id="KW-0521">NADP</keyword>
<comment type="caution">
    <text evidence="3">The sequence shown here is derived from an EMBL/GenBank/DDBJ whole genome shotgun (WGS) entry which is preliminary data.</text>
</comment>
<evidence type="ECO:0000313" key="3">
    <source>
        <dbReference type="EMBL" id="TQR82696.1"/>
    </source>
</evidence>
<dbReference type="InterPro" id="IPR011032">
    <property type="entry name" value="GroES-like_sf"/>
</dbReference>
<dbReference type="EMBL" id="VIFX01000063">
    <property type="protein sequence ID" value="TQR82696.1"/>
    <property type="molecule type" value="Genomic_DNA"/>
</dbReference>
<dbReference type="PANTHER" id="PTHR44154">
    <property type="entry name" value="QUINONE OXIDOREDUCTASE"/>
    <property type="match status" value="1"/>
</dbReference>
<proteinExistence type="predicted"/>
<name>A0A544VRT0_9MYCO</name>
<evidence type="ECO:0000256" key="1">
    <source>
        <dbReference type="ARBA" id="ARBA00022857"/>
    </source>
</evidence>
<dbReference type="AlphaFoldDB" id="A0A544VRT0"/>
<dbReference type="InterPro" id="IPR020843">
    <property type="entry name" value="ER"/>
</dbReference>
<gene>
    <name evidence="3" type="ORF">D8S82_30900</name>
</gene>
<sequence length="324" mass="33617">MRAVAIHRFGDPSGMAMVEVPSPVPGAGQVVVDVEAIGVGGVDAMIRRGTLSAAYGFPVGIIPGSEVAGSVTAVGVGVDESWIGRRVWAFTGVGGGYAEHAVAVTLGSAGPVARRPRTRRREGRRRRRLAHFALQHAHFMAGDSVLVRGAAGSIGIAAVELAAGAGARLVAVTTSSPERGERLRELGATHVLDRSGHGDSSAPATVDVIVDVIGGPEVPAFIDRLAPNGRMVVAGMVAGPVPVDFGERLLNSFQMSRSFGTFSLDTVADDAKARVRAAQFAAAIRGELHAVVHDTLPLEQAAEAHRQMDEGRVFGRIVLTPGRA</sequence>
<dbReference type="InterPro" id="IPR013154">
    <property type="entry name" value="ADH-like_N"/>
</dbReference>
<organism evidence="3 4">
    <name type="scientific">Mycolicibacterium hodleri</name>
    <dbReference type="NCBI Taxonomy" id="49897"/>
    <lineage>
        <taxon>Bacteria</taxon>
        <taxon>Bacillati</taxon>
        <taxon>Actinomycetota</taxon>
        <taxon>Actinomycetes</taxon>
        <taxon>Mycobacteriales</taxon>
        <taxon>Mycobacteriaceae</taxon>
        <taxon>Mycolicibacterium</taxon>
    </lineage>
</organism>
<accession>A0A544VRT0</accession>
<dbReference type="RefSeq" id="WP_142555747.1">
    <property type="nucleotide sequence ID" value="NZ_VIFX01000063.1"/>
</dbReference>
<dbReference type="PANTHER" id="PTHR44154:SF1">
    <property type="entry name" value="QUINONE OXIDOREDUCTASE"/>
    <property type="match status" value="1"/>
</dbReference>
<evidence type="ECO:0000259" key="2">
    <source>
        <dbReference type="SMART" id="SM00829"/>
    </source>
</evidence>
<dbReference type="Pfam" id="PF13602">
    <property type="entry name" value="ADH_zinc_N_2"/>
    <property type="match status" value="1"/>
</dbReference>
<dbReference type="SMART" id="SM00829">
    <property type="entry name" value="PKS_ER"/>
    <property type="match status" value="1"/>
</dbReference>
<dbReference type="SUPFAM" id="SSF50129">
    <property type="entry name" value="GroES-like"/>
    <property type="match status" value="1"/>
</dbReference>
<reference evidence="3 4" key="1">
    <citation type="submission" date="2018-10" db="EMBL/GenBank/DDBJ databases">
        <title>Draft genome of Mycobacterium hodleri strain B.</title>
        <authorList>
            <person name="Amande T.J."/>
            <person name="Mcgenity T.J."/>
        </authorList>
    </citation>
    <scope>NUCLEOTIDE SEQUENCE [LARGE SCALE GENOMIC DNA]</scope>
    <source>
        <strain evidence="3 4">B</strain>
    </source>
</reference>
<dbReference type="Pfam" id="PF08240">
    <property type="entry name" value="ADH_N"/>
    <property type="match status" value="1"/>
</dbReference>
<dbReference type="SUPFAM" id="SSF51735">
    <property type="entry name" value="NAD(P)-binding Rossmann-fold domains"/>
    <property type="match status" value="1"/>
</dbReference>
<dbReference type="Gene3D" id="3.90.180.10">
    <property type="entry name" value="Medium-chain alcohol dehydrogenases, catalytic domain"/>
    <property type="match status" value="2"/>
</dbReference>
<dbReference type="InterPro" id="IPR051603">
    <property type="entry name" value="Zinc-ADH_QOR/CCCR"/>
</dbReference>
<dbReference type="InterPro" id="IPR036291">
    <property type="entry name" value="NAD(P)-bd_dom_sf"/>
</dbReference>
<dbReference type="Proteomes" id="UP000315759">
    <property type="component" value="Unassembled WGS sequence"/>
</dbReference>
<dbReference type="GO" id="GO:0016491">
    <property type="term" value="F:oxidoreductase activity"/>
    <property type="evidence" value="ECO:0007669"/>
    <property type="project" value="InterPro"/>
</dbReference>
<evidence type="ECO:0000313" key="4">
    <source>
        <dbReference type="Proteomes" id="UP000315759"/>
    </source>
</evidence>
<feature type="domain" description="Enoyl reductase (ER)" evidence="2">
    <location>
        <begin position="10"/>
        <end position="319"/>
    </location>
</feature>
<protein>
    <submittedName>
        <fullName evidence="3">Zinc-binding dehydrogenase</fullName>
    </submittedName>
</protein>